<evidence type="ECO:0000313" key="5">
    <source>
        <dbReference type="RefSeq" id="XP_030045634.1"/>
    </source>
</evidence>
<dbReference type="AlphaFoldDB" id="A0A6P7X4Z0"/>
<dbReference type="GO" id="GO:0015721">
    <property type="term" value="P:bile acid and bile salt transport"/>
    <property type="evidence" value="ECO:0007669"/>
    <property type="project" value="InterPro"/>
</dbReference>
<feature type="region of interest" description="Disordered" evidence="1">
    <location>
        <begin position="28"/>
        <end position="48"/>
    </location>
</feature>
<keyword evidence="4" id="KW-1185">Reference proteome</keyword>
<dbReference type="GO" id="GO:0046982">
    <property type="term" value="F:protein heterodimerization activity"/>
    <property type="evidence" value="ECO:0007669"/>
    <property type="project" value="InterPro"/>
</dbReference>
<evidence type="ECO:0000256" key="1">
    <source>
        <dbReference type="SAM" id="MobiDB-lite"/>
    </source>
</evidence>
<evidence type="ECO:0000256" key="3">
    <source>
        <dbReference type="SAM" id="SignalP"/>
    </source>
</evidence>
<name>A0A6P7X4Z0_9AMPH</name>
<dbReference type="Pfam" id="PF15048">
    <property type="entry name" value="OSTbeta"/>
    <property type="match status" value="1"/>
</dbReference>
<reference evidence="5 6" key="1">
    <citation type="submission" date="2025-04" db="UniProtKB">
        <authorList>
            <consortium name="RefSeq"/>
        </authorList>
    </citation>
    <scope>IDENTIFICATION</scope>
</reference>
<dbReference type="Proteomes" id="UP000515156">
    <property type="component" value="Chromosome 1"/>
</dbReference>
<evidence type="ECO:0000313" key="6">
    <source>
        <dbReference type="RefSeq" id="XP_030045635.1"/>
    </source>
</evidence>
<dbReference type="GeneID" id="115459930"/>
<dbReference type="KEGG" id="muo:115459930"/>
<organism evidence="4 6">
    <name type="scientific">Microcaecilia unicolor</name>
    <dbReference type="NCBI Taxonomy" id="1415580"/>
    <lineage>
        <taxon>Eukaryota</taxon>
        <taxon>Metazoa</taxon>
        <taxon>Chordata</taxon>
        <taxon>Craniata</taxon>
        <taxon>Vertebrata</taxon>
        <taxon>Euteleostomi</taxon>
        <taxon>Amphibia</taxon>
        <taxon>Gymnophiona</taxon>
        <taxon>Siphonopidae</taxon>
        <taxon>Microcaecilia</taxon>
    </lineage>
</organism>
<keyword evidence="2" id="KW-0472">Membrane</keyword>
<feature type="transmembrane region" description="Helical" evidence="2">
    <location>
        <begin position="74"/>
        <end position="97"/>
    </location>
</feature>
<accession>A0A6P7X4Z0</accession>
<protein>
    <submittedName>
        <fullName evidence="5 6">Organic solute transporter subunit beta-like</fullName>
    </submittedName>
</protein>
<dbReference type="GO" id="GO:0022857">
    <property type="term" value="F:transmembrane transporter activity"/>
    <property type="evidence" value="ECO:0007669"/>
    <property type="project" value="InterPro"/>
</dbReference>
<sequence>MLSTRVTLIWMATCTLVPALTQDTRGGFESAVNPNARSDSDLESTVVPGTGMSEEELQQLLWIYRTQDPSAWNYSMLAISLAGLFLGLLILGMNIMANRNQKIVNKYKTELEATRTMGAEKQATLTLKDDDSLKQDPFLDTVQTQGKITVRWKDGHVTSLYKDTLEETV</sequence>
<dbReference type="GO" id="GO:0005886">
    <property type="term" value="C:plasma membrane"/>
    <property type="evidence" value="ECO:0007669"/>
    <property type="project" value="InterPro"/>
</dbReference>
<keyword evidence="2" id="KW-0812">Transmembrane</keyword>
<dbReference type="InterPro" id="IPR052678">
    <property type="entry name" value="OST-beta_subunit"/>
</dbReference>
<dbReference type="PANTHER" id="PTHR36129:SF3">
    <property type="match status" value="1"/>
</dbReference>
<evidence type="ECO:0000313" key="4">
    <source>
        <dbReference type="Proteomes" id="UP000515156"/>
    </source>
</evidence>
<keyword evidence="2" id="KW-1133">Transmembrane helix</keyword>
<feature type="signal peptide" evidence="3">
    <location>
        <begin position="1"/>
        <end position="26"/>
    </location>
</feature>
<dbReference type="InterPro" id="IPR029387">
    <property type="entry name" value="OSTbeta"/>
</dbReference>
<dbReference type="PANTHER" id="PTHR36129">
    <property type="entry name" value="ORGANIC SOLUTE TRANSPORTER SUBUNIT BETA-RELATED"/>
    <property type="match status" value="1"/>
</dbReference>
<gene>
    <name evidence="5 6" type="primary">LOC115459930</name>
</gene>
<proteinExistence type="predicted"/>
<dbReference type="RefSeq" id="XP_030045635.1">
    <property type="nucleotide sequence ID" value="XM_030189775.1"/>
</dbReference>
<dbReference type="OrthoDB" id="9899510at2759"/>
<dbReference type="RefSeq" id="XP_030045634.1">
    <property type="nucleotide sequence ID" value="XM_030189774.1"/>
</dbReference>
<evidence type="ECO:0000256" key="2">
    <source>
        <dbReference type="SAM" id="Phobius"/>
    </source>
</evidence>
<feature type="chain" id="PRO_5044652409" evidence="3">
    <location>
        <begin position="27"/>
        <end position="169"/>
    </location>
</feature>
<keyword evidence="3" id="KW-0732">Signal</keyword>